<keyword evidence="6" id="KW-0598">Phosphotransferase system</keyword>
<evidence type="ECO:0000256" key="1">
    <source>
        <dbReference type="ARBA" id="ARBA00004651"/>
    </source>
</evidence>
<evidence type="ECO:0000256" key="8">
    <source>
        <dbReference type="ARBA" id="ARBA00022989"/>
    </source>
</evidence>
<sequence>MGIWDYFAQNILTQPAFLIGFIVLIGYLLLKKPLYECISGFLKATVGYLILNVGSVGLVTSFRPILVGLKERFHLSAMVTDPYFGQNAVTAGIEKTFGRTFGDTMLLLLIAFIFNILLVRFKKYTKLRAVFTTGNVQVQQAATAFWLLLFCFPDMGRLPILFIMGVILGLYWAVGSNLTVGITQDLTEGASFAIAHQQMFGIYIFARLAERFKSKKSNKRLEDIELPGFLSMFNDNMVATSILMLFFFGIILVVLGPDYLIQAKFMEEGQSFVFYILETSLMFAVYLAILQLGVRTFVAELTESFQGISNTLLPGAVPGIDIAATFAFGSPNAVTIGFLMGSLGQFLMIVLLIVLKSPTIVVAGFIPLFFDNAAIAVYANNRGGIKAAVLFPFISGIIQVLGSALIATWIGLAQYGGYIGMFDWATVWPFFTVLMKYAGYVGIGLVVLILVIIPQLQYRADPEGYFLKAEDYDKWLELQEQKAGQA</sequence>
<feature type="transmembrane region" description="Helical" evidence="14">
    <location>
        <begin position="387"/>
        <end position="410"/>
    </location>
</feature>
<organism evidence="15 16">
    <name type="scientific">Ligilactobacillus apodemi DSM 16634 = JCM 16172</name>
    <dbReference type="NCBI Taxonomy" id="1423724"/>
    <lineage>
        <taxon>Bacteria</taxon>
        <taxon>Bacillati</taxon>
        <taxon>Bacillota</taxon>
        <taxon>Bacilli</taxon>
        <taxon>Lactobacillales</taxon>
        <taxon>Lactobacillaceae</taxon>
        <taxon>Ligilactobacillus</taxon>
    </lineage>
</organism>
<dbReference type="InterPro" id="IPR051562">
    <property type="entry name" value="Ascorbate-PTS_EIIC"/>
</dbReference>
<dbReference type="Proteomes" id="UP000051324">
    <property type="component" value="Unassembled WGS sequence"/>
</dbReference>
<evidence type="ECO:0000313" key="15">
    <source>
        <dbReference type="EMBL" id="KRL86191.1"/>
    </source>
</evidence>
<dbReference type="PATRIC" id="fig|1423724.4.peg.1987"/>
<dbReference type="AlphaFoldDB" id="A0A0R1TY91"/>
<dbReference type="eggNOG" id="COG3037">
    <property type="taxonomic scope" value="Bacteria"/>
</dbReference>
<evidence type="ECO:0000256" key="13">
    <source>
        <dbReference type="ARBA" id="ARBA00042859"/>
    </source>
</evidence>
<feature type="transmembrane region" description="Helical" evidence="14">
    <location>
        <begin position="360"/>
        <end position="380"/>
    </location>
</feature>
<protein>
    <recommendedName>
        <fullName evidence="12">Ascorbate-specific PTS system EIIC component</fullName>
    </recommendedName>
    <alternativeName>
        <fullName evidence="13">Ascorbate-specific permease IIC component UlaA</fullName>
    </alternativeName>
</protein>
<evidence type="ECO:0000256" key="10">
    <source>
        <dbReference type="ARBA" id="ARBA00037387"/>
    </source>
</evidence>
<feature type="transmembrane region" description="Helical" evidence="14">
    <location>
        <begin position="312"/>
        <end position="329"/>
    </location>
</feature>
<evidence type="ECO:0000256" key="3">
    <source>
        <dbReference type="ARBA" id="ARBA00022448"/>
    </source>
</evidence>
<keyword evidence="5" id="KW-0762">Sugar transport</keyword>
<evidence type="ECO:0000256" key="11">
    <source>
        <dbReference type="ARBA" id="ARBA00038218"/>
    </source>
</evidence>
<dbReference type="PANTHER" id="PTHR33843:SF4">
    <property type="entry name" value="ASCORBATE-SPECIFIC PTS SYSTEM EIIC COMPONENT"/>
    <property type="match status" value="1"/>
</dbReference>
<gene>
    <name evidence="15" type="ORF">FC32_GL001903</name>
</gene>
<dbReference type="Pfam" id="PF03611">
    <property type="entry name" value="EIIC-GAT"/>
    <property type="match status" value="1"/>
</dbReference>
<comment type="function">
    <text evidence="10">The phosphoenolpyruvate-dependent sugar phosphotransferase system (sugar PTS), a major carbohydrate active transport system, catalyzes the phosphorylation of incoming sugar substrates concomitantly with their translocation across the cell membrane. The enzyme II UlaABC PTS system is involved in ascorbate transport.</text>
</comment>
<feature type="transmembrane region" description="Helical" evidence="14">
    <location>
        <begin position="42"/>
        <end position="66"/>
    </location>
</feature>
<feature type="transmembrane region" description="Helical" evidence="14">
    <location>
        <begin position="104"/>
        <end position="121"/>
    </location>
</feature>
<comment type="subcellular location">
    <subcellularLocation>
        <location evidence="1">Cell membrane</location>
        <topology evidence="1">Multi-pass membrane protein</topology>
    </subcellularLocation>
</comment>
<dbReference type="InterPro" id="IPR004703">
    <property type="entry name" value="PTS_sugar-sp_permease"/>
</dbReference>
<name>A0A0R1TY91_9LACO</name>
<dbReference type="EMBL" id="AZFT01000030">
    <property type="protein sequence ID" value="KRL86191.1"/>
    <property type="molecule type" value="Genomic_DNA"/>
</dbReference>
<feature type="transmembrane region" description="Helical" evidence="14">
    <location>
        <begin position="336"/>
        <end position="354"/>
    </location>
</feature>
<evidence type="ECO:0000256" key="7">
    <source>
        <dbReference type="ARBA" id="ARBA00022692"/>
    </source>
</evidence>
<dbReference type="NCBIfam" id="NF006923">
    <property type="entry name" value="PRK09410.2-1"/>
    <property type="match status" value="1"/>
</dbReference>
<keyword evidence="4" id="KW-1003">Cell membrane</keyword>
<keyword evidence="7 14" id="KW-0812">Transmembrane</keyword>
<evidence type="ECO:0000256" key="9">
    <source>
        <dbReference type="ARBA" id="ARBA00023136"/>
    </source>
</evidence>
<evidence type="ECO:0000256" key="12">
    <source>
        <dbReference type="ARBA" id="ARBA00039702"/>
    </source>
</evidence>
<comment type="similarity">
    <text evidence="11">Belongs to the UlaA family.</text>
</comment>
<accession>A0A0R1TY91</accession>
<evidence type="ECO:0000256" key="5">
    <source>
        <dbReference type="ARBA" id="ARBA00022597"/>
    </source>
</evidence>
<evidence type="ECO:0000256" key="2">
    <source>
        <dbReference type="ARBA" id="ARBA00011738"/>
    </source>
</evidence>
<comment type="caution">
    <text evidence="15">The sequence shown here is derived from an EMBL/GenBank/DDBJ whole genome shotgun (WGS) entry which is preliminary data.</text>
</comment>
<dbReference type="GO" id="GO:0009401">
    <property type="term" value="P:phosphoenolpyruvate-dependent sugar phosphotransferase system"/>
    <property type="evidence" value="ECO:0007669"/>
    <property type="project" value="UniProtKB-KW"/>
</dbReference>
<comment type="subunit">
    <text evidence="2">Homodimer.</text>
</comment>
<feature type="transmembrane region" description="Helical" evidence="14">
    <location>
        <begin position="430"/>
        <end position="453"/>
    </location>
</feature>
<feature type="transmembrane region" description="Helical" evidence="14">
    <location>
        <begin position="237"/>
        <end position="260"/>
    </location>
</feature>
<feature type="transmembrane region" description="Helical" evidence="14">
    <location>
        <begin position="12"/>
        <end position="30"/>
    </location>
</feature>
<evidence type="ECO:0000256" key="14">
    <source>
        <dbReference type="SAM" id="Phobius"/>
    </source>
</evidence>
<feature type="transmembrane region" description="Helical" evidence="14">
    <location>
        <begin position="158"/>
        <end position="174"/>
    </location>
</feature>
<proteinExistence type="inferred from homology"/>
<reference evidence="15 16" key="1">
    <citation type="journal article" date="2015" name="Genome Announc.">
        <title>Expanding the biotechnology potential of lactobacilli through comparative genomics of 213 strains and associated genera.</title>
        <authorList>
            <person name="Sun Z."/>
            <person name="Harris H.M."/>
            <person name="McCann A."/>
            <person name="Guo C."/>
            <person name="Argimon S."/>
            <person name="Zhang W."/>
            <person name="Yang X."/>
            <person name="Jeffery I.B."/>
            <person name="Cooney J.C."/>
            <person name="Kagawa T.F."/>
            <person name="Liu W."/>
            <person name="Song Y."/>
            <person name="Salvetti E."/>
            <person name="Wrobel A."/>
            <person name="Rasinkangas P."/>
            <person name="Parkhill J."/>
            <person name="Rea M.C."/>
            <person name="O'Sullivan O."/>
            <person name="Ritari J."/>
            <person name="Douillard F.P."/>
            <person name="Paul Ross R."/>
            <person name="Yang R."/>
            <person name="Briner A.E."/>
            <person name="Felis G.E."/>
            <person name="de Vos W.M."/>
            <person name="Barrangou R."/>
            <person name="Klaenhammer T.R."/>
            <person name="Caufield P.W."/>
            <person name="Cui Y."/>
            <person name="Zhang H."/>
            <person name="O'Toole P.W."/>
        </authorList>
    </citation>
    <scope>NUCLEOTIDE SEQUENCE [LARGE SCALE GENOMIC DNA]</scope>
    <source>
        <strain evidence="15 16">DSM 16634</strain>
    </source>
</reference>
<dbReference type="GO" id="GO:0005886">
    <property type="term" value="C:plasma membrane"/>
    <property type="evidence" value="ECO:0007669"/>
    <property type="project" value="UniProtKB-SubCell"/>
</dbReference>
<evidence type="ECO:0000313" key="16">
    <source>
        <dbReference type="Proteomes" id="UP000051324"/>
    </source>
</evidence>
<dbReference type="PANTHER" id="PTHR33843">
    <property type="entry name" value="ASCORBATE-SPECIFIC PTS SYSTEM EIIC COMPONENT"/>
    <property type="match status" value="1"/>
</dbReference>
<dbReference type="STRING" id="1423724.FC32_GL001903"/>
<keyword evidence="8 14" id="KW-1133">Transmembrane helix</keyword>
<keyword evidence="3" id="KW-0813">Transport</keyword>
<evidence type="ECO:0000256" key="6">
    <source>
        <dbReference type="ARBA" id="ARBA00022683"/>
    </source>
</evidence>
<keyword evidence="9 14" id="KW-0472">Membrane</keyword>
<evidence type="ECO:0000256" key="4">
    <source>
        <dbReference type="ARBA" id="ARBA00022475"/>
    </source>
</evidence>
<feature type="transmembrane region" description="Helical" evidence="14">
    <location>
        <begin position="272"/>
        <end position="292"/>
    </location>
</feature>
<keyword evidence="16" id="KW-1185">Reference proteome</keyword>